<dbReference type="HOGENOM" id="CLU_008287_15_2_6"/>
<evidence type="ECO:0000256" key="13">
    <source>
        <dbReference type="SAM" id="MobiDB-lite"/>
    </source>
</evidence>
<evidence type="ECO:0000256" key="9">
    <source>
        <dbReference type="ARBA" id="ARBA00023136"/>
    </source>
</evidence>
<organism evidence="17 18">
    <name type="scientific">Congregibacter litoralis KT71</name>
    <dbReference type="NCBI Taxonomy" id="314285"/>
    <lineage>
        <taxon>Bacteria</taxon>
        <taxon>Pseudomonadati</taxon>
        <taxon>Pseudomonadota</taxon>
        <taxon>Gammaproteobacteria</taxon>
        <taxon>Cellvibrionales</taxon>
        <taxon>Halieaceae</taxon>
        <taxon>Congregibacter</taxon>
    </lineage>
</organism>
<reference evidence="17 18" key="2">
    <citation type="journal article" date="2009" name="PLoS ONE">
        <title>The photosynthetic apparatus and its regulation in the aerobic gammaproteobacterium Congregibacter litoralis gen. nov., sp. nov.</title>
        <authorList>
            <person name="Spring S."/>
            <person name="Lunsdorf H."/>
            <person name="Fuchs B.M."/>
            <person name="Tindall B.J."/>
        </authorList>
    </citation>
    <scope>NUCLEOTIDE SEQUENCE [LARGE SCALE GENOMIC DNA]</scope>
    <source>
        <strain evidence="17">KT71</strain>
    </source>
</reference>
<evidence type="ECO:0000256" key="8">
    <source>
        <dbReference type="ARBA" id="ARBA00023077"/>
    </source>
</evidence>
<keyword evidence="6" id="KW-0408">Iron</keyword>
<dbReference type="AlphaFoldDB" id="A4A4M1"/>
<dbReference type="PANTHER" id="PTHR32552:SF81">
    <property type="entry name" value="TONB-DEPENDENT OUTER MEMBRANE RECEPTOR"/>
    <property type="match status" value="1"/>
</dbReference>
<dbReference type="CDD" id="cd01347">
    <property type="entry name" value="ligand_gated_channel"/>
    <property type="match status" value="1"/>
</dbReference>
<evidence type="ECO:0000256" key="1">
    <source>
        <dbReference type="ARBA" id="ARBA00004571"/>
    </source>
</evidence>
<dbReference type="Pfam" id="PF07715">
    <property type="entry name" value="Plug"/>
    <property type="match status" value="1"/>
</dbReference>
<keyword evidence="9 11" id="KW-0472">Membrane</keyword>
<evidence type="ECO:0000256" key="6">
    <source>
        <dbReference type="ARBA" id="ARBA00023004"/>
    </source>
</evidence>
<evidence type="ECO:0000256" key="2">
    <source>
        <dbReference type="ARBA" id="ARBA00022448"/>
    </source>
</evidence>
<dbReference type="EMBL" id="AAOA02000003">
    <property type="protein sequence ID" value="EAQ98742.1"/>
    <property type="molecule type" value="Genomic_DNA"/>
</dbReference>
<evidence type="ECO:0000256" key="10">
    <source>
        <dbReference type="ARBA" id="ARBA00023237"/>
    </source>
</evidence>
<dbReference type="InterPro" id="IPR012910">
    <property type="entry name" value="Plug_dom"/>
</dbReference>
<evidence type="ECO:0000256" key="12">
    <source>
        <dbReference type="RuleBase" id="RU003357"/>
    </source>
</evidence>
<evidence type="ECO:0000256" key="4">
    <source>
        <dbReference type="ARBA" id="ARBA00022496"/>
    </source>
</evidence>
<evidence type="ECO:0000313" key="18">
    <source>
        <dbReference type="Proteomes" id="UP000019205"/>
    </source>
</evidence>
<feature type="chain" id="PRO_5002665591" evidence="14">
    <location>
        <begin position="25"/>
        <end position="699"/>
    </location>
</feature>
<keyword evidence="8 12" id="KW-0798">TonB box</keyword>
<evidence type="ECO:0000256" key="11">
    <source>
        <dbReference type="PROSITE-ProRule" id="PRU01360"/>
    </source>
</evidence>
<feature type="signal peptide" evidence="14">
    <location>
        <begin position="1"/>
        <end position="24"/>
    </location>
</feature>
<keyword evidence="4" id="KW-0410">Iron transport</keyword>
<dbReference type="STRING" id="314285.KT71_08952"/>
<dbReference type="OrthoDB" id="7051185at2"/>
<proteinExistence type="inferred from homology"/>
<dbReference type="Pfam" id="PF00593">
    <property type="entry name" value="TonB_dep_Rec_b-barrel"/>
    <property type="match status" value="1"/>
</dbReference>
<feature type="domain" description="TonB-dependent receptor-like beta-barrel" evidence="15">
    <location>
        <begin position="237"/>
        <end position="661"/>
    </location>
</feature>
<dbReference type="InterPro" id="IPR036942">
    <property type="entry name" value="Beta-barrel_TonB_sf"/>
</dbReference>
<keyword evidence="5 11" id="KW-0812">Transmembrane</keyword>
<gene>
    <name evidence="17" type="ORF">KT71_08952</name>
</gene>
<keyword evidence="17" id="KW-0675">Receptor</keyword>
<evidence type="ECO:0000259" key="15">
    <source>
        <dbReference type="Pfam" id="PF00593"/>
    </source>
</evidence>
<keyword evidence="7" id="KW-0406">Ion transport</keyword>
<name>A4A4M1_9GAMM</name>
<evidence type="ECO:0000256" key="3">
    <source>
        <dbReference type="ARBA" id="ARBA00022452"/>
    </source>
</evidence>
<protein>
    <submittedName>
        <fullName evidence="17">Outer membrane receptor for ferrienterochelin and colicin</fullName>
    </submittedName>
</protein>
<dbReference type="GO" id="GO:0006826">
    <property type="term" value="P:iron ion transport"/>
    <property type="evidence" value="ECO:0007669"/>
    <property type="project" value="UniProtKB-KW"/>
</dbReference>
<keyword evidence="10 11" id="KW-0998">Cell outer membrane</keyword>
<dbReference type="InterPro" id="IPR039426">
    <property type="entry name" value="TonB-dep_rcpt-like"/>
</dbReference>
<dbReference type="SUPFAM" id="SSF56935">
    <property type="entry name" value="Porins"/>
    <property type="match status" value="1"/>
</dbReference>
<feature type="region of interest" description="Disordered" evidence="13">
    <location>
        <begin position="425"/>
        <end position="445"/>
    </location>
</feature>
<evidence type="ECO:0000313" key="17">
    <source>
        <dbReference type="EMBL" id="EAQ98742.1"/>
    </source>
</evidence>
<sequence length="699" mass="77270">MHIQAHRKNALTIAIGIASALSNAAWSQANSNMALEEVMVTAELRSENLQDVPVAVTAFTADEIVNRGIETTADFLSLTPNVTFDDSFTVGNSFVAVRGVTQINNADSPVAIVIDGVPQNNQKQFKMELYDIERIEVLKGPQGALYGRNAIGGAVNIVTKAPTNELEGYLTAGAGNGGLQKFQGAVSGPIIKDELLFRIAGSYRESDGLIDNTYLGTEVDFLESYDLRARLQWLPTQDLSFDFRVATSDLKGGAVYDAAFIDGVEPDNTNKQRSPITDILGESERTIDEFTVKVDYTIDAGTFTYIGGYTDIAEDYYGDLDFCNPVDCPQGFFGFGQVDQSQDLSVELLSNEFRFTSSSDQRFRYTAGLFFIDTERSLATVATLTQAGNFPIVQSLEDNDNSAWAAFAQADYDLTDELELTVSIRYDEDEREQTDASTGTSRDASYDEWQPKATLTWTPFEDQLFYATYARGFRSGGFNGIGGREFLPEIVDNFEIGYKSTWMQDRLMVNAAAYMAESSDFQFFYVDFNAGGAQVIDNLEEVSLRGIELELKFIATEQLSFYASGGFQDSDIESFAADLGVPAERGNRSPRTTDYTINVGGLFETALTPSLDGFARVDYEIRGDRYWHTDNVAVMDPVSLLGARFGITANQWSISAWGRNLTNEFFYEDFTAQTFSGLPSDIGFATRPRSYGLDLRYAF</sequence>
<keyword evidence="2 11" id="KW-0813">Transport</keyword>
<evidence type="ECO:0000256" key="14">
    <source>
        <dbReference type="SAM" id="SignalP"/>
    </source>
</evidence>
<feature type="domain" description="TonB-dependent receptor plug" evidence="16">
    <location>
        <begin position="49"/>
        <end position="154"/>
    </location>
</feature>
<dbReference type="eggNOG" id="COG4771">
    <property type="taxonomic scope" value="Bacteria"/>
</dbReference>
<comment type="caution">
    <text evidence="17">The sequence shown here is derived from an EMBL/GenBank/DDBJ whole genome shotgun (WGS) entry which is preliminary data.</text>
</comment>
<reference evidence="17 18" key="1">
    <citation type="journal article" date="2007" name="Proc. Natl. Acad. Sci. U.S.A.">
        <title>Characterization of a marine gammaproteobacterium capable of aerobic anoxygenic photosynthesis.</title>
        <authorList>
            <person name="Fuchs B.M."/>
            <person name="Spring S."/>
            <person name="Teeling H."/>
            <person name="Quast C."/>
            <person name="Wulf J."/>
            <person name="Schattenhofer M."/>
            <person name="Yan S."/>
            <person name="Ferriera S."/>
            <person name="Johnson J."/>
            <person name="Glockner F.O."/>
            <person name="Amann R."/>
        </authorList>
    </citation>
    <scope>NUCLEOTIDE SEQUENCE [LARGE SCALE GENOMIC DNA]</scope>
    <source>
        <strain evidence="17">KT71</strain>
    </source>
</reference>
<evidence type="ECO:0000259" key="16">
    <source>
        <dbReference type="Pfam" id="PF07715"/>
    </source>
</evidence>
<evidence type="ECO:0000256" key="5">
    <source>
        <dbReference type="ARBA" id="ARBA00022692"/>
    </source>
</evidence>
<dbReference type="Proteomes" id="UP000019205">
    <property type="component" value="Chromosome"/>
</dbReference>
<dbReference type="InterPro" id="IPR000531">
    <property type="entry name" value="Beta-barrel_TonB"/>
</dbReference>
<comment type="subcellular location">
    <subcellularLocation>
        <location evidence="1 11">Cell outer membrane</location>
        <topology evidence="1 11">Multi-pass membrane protein</topology>
    </subcellularLocation>
</comment>
<keyword evidence="3 11" id="KW-1134">Transmembrane beta strand</keyword>
<keyword evidence="14" id="KW-0732">Signal</keyword>
<comment type="similarity">
    <text evidence="11 12">Belongs to the TonB-dependent receptor family.</text>
</comment>
<evidence type="ECO:0000256" key="7">
    <source>
        <dbReference type="ARBA" id="ARBA00023065"/>
    </source>
</evidence>
<dbReference type="PANTHER" id="PTHR32552">
    <property type="entry name" value="FERRICHROME IRON RECEPTOR-RELATED"/>
    <property type="match status" value="1"/>
</dbReference>
<accession>A4A4M1</accession>
<dbReference type="GO" id="GO:0009279">
    <property type="term" value="C:cell outer membrane"/>
    <property type="evidence" value="ECO:0007669"/>
    <property type="project" value="UniProtKB-SubCell"/>
</dbReference>
<dbReference type="Gene3D" id="2.40.170.20">
    <property type="entry name" value="TonB-dependent receptor, beta-barrel domain"/>
    <property type="match status" value="1"/>
</dbReference>
<dbReference type="PROSITE" id="PS52016">
    <property type="entry name" value="TONB_DEPENDENT_REC_3"/>
    <property type="match status" value="1"/>
</dbReference>
<keyword evidence="18" id="KW-1185">Reference proteome</keyword>